<organism evidence="2 3">
    <name type="scientific">Armillaria borealis</name>
    <dbReference type="NCBI Taxonomy" id="47425"/>
    <lineage>
        <taxon>Eukaryota</taxon>
        <taxon>Fungi</taxon>
        <taxon>Dikarya</taxon>
        <taxon>Basidiomycota</taxon>
        <taxon>Agaricomycotina</taxon>
        <taxon>Agaricomycetes</taxon>
        <taxon>Agaricomycetidae</taxon>
        <taxon>Agaricales</taxon>
        <taxon>Marasmiineae</taxon>
        <taxon>Physalacriaceae</taxon>
        <taxon>Armillaria</taxon>
    </lineage>
</organism>
<gene>
    <name evidence="2" type="ORF">EV421DRAFT_2029404</name>
</gene>
<evidence type="ECO:0000313" key="2">
    <source>
        <dbReference type="EMBL" id="KAK0454306.1"/>
    </source>
</evidence>
<name>A0AA39N128_9AGAR</name>
<dbReference type="Proteomes" id="UP001175226">
    <property type="component" value="Unassembled WGS sequence"/>
</dbReference>
<dbReference type="EMBL" id="JAUEPT010000002">
    <property type="protein sequence ID" value="KAK0454306.1"/>
    <property type="molecule type" value="Genomic_DNA"/>
</dbReference>
<feature type="compositionally biased region" description="Low complexity" evidence="1">
    <location>
        <begin position="179"/>
        <end position="190"/>
    </location>
</feature>
<protein>
    <submittedName>
        <fullName evidence="2">Uncharacterized protein</fullName>
    </submittedName>
</protein>
<keyword evidence="3" id="KW-1185">Reference proteome</keyword>
<comment type="caution">
    <text evidence="2">The sequence shown here is derived from an EMBL/GenBank/DDBJ whole genome shotgun (WGS) entry which is preliminary data.</text>
</comment>
<accession>A0AA39N128</accession>
<feature type="region of interest" description="Disordered" evidence="1">
    <location>
        <begin position="179"/>
        <end position="203"/>
    </location>
</feature>
<proteinExistence type="predicted"/>
<evidence type="ECO:0000256" key="1">
    <source>
        <dbReference type="SAM" id="MobiDB-lite"/>
    </source>
</evidence>
<evidence type="ECO:0000313" key="3">
    <source>
        <dbReference type="Proteomes" id="UP001175226"/>
    </source>
</evidence>
<sequence>MVSIVHAIADAAWHISMENSFYSAYLSGTSGFYGKGTSLSRLSEKITPPRRMALNVSRSALTRMMRSRSSFRKQSTSASRFVSTAQEGAAAIAIKLPLLSRVAEECGFFLNGLIVISTQLVWSTDMSWAGHAILLLTSTFKLSTSPALHPNPLKALTLFQANIHTDPFPAIPSYSISPPPSNLLQPPQSLGIAAEVDEEGRVE</sequence>
<dbReference type="AlphaFoldDB" id="A0AA39N128"/>
<reference evidence="2" key="1">
    <citation type="submission" date="2023-06" db="EMBL/GenBank/DDBJ databases">
        <authorList>
            <consortium name="Lawrence Berkeley National Laboratory"/>
            <person name="Ahrendt S."/>
            <person name="Sahu N."/>
            <person name="Indic B."/>
            <person name="Wong-Bajracharya J."/>
            <person name="Merenyi Z."/>
            <person name="Ke H.-M."/>
            <person name="Monk M."/>
            <person name="Kocsube S."/>
            <person name="Drula E."/>
            <person name="Lipzen A."/>
            <person name="Balint B."/>
            <person name="Henrissat B."/>
            <person name="Andreopoulos B."/>
            <person name="Martin F.M."/>
            <person name="Harder C.B."/>
            <person name="Rigling D."/>
            <person name="Ford K.L."/>
            <person name="Foster G.D."/>
            <person name="Pangilinan J."/>
            <person name="Papanicolaou A."/>
            <person name="Barry K."/>
            <person name="LaButti K."/>
            <person name="Viragh M."/>
            <person name="Koriabine M."/>
            <person name="Yan M."/>
            <person name="Riley R."/>
            <person name="Champramary S."/>
            <person name="Plett K.L."/>
            <person name="Tsai I.J."/>
            <person name="Slot J."/>
            <person name="Sipos G."/>
            <person name="Plett J."/>
            <person name="Nagy L.G."/>
            <person name="Grigoriev I.V."/>
        </authorList>
    </citation>
    <scope>NUCLEOTIDE SEQUENCE</scope>
    <source>
        <strain evidence="2">FPL87.14</strain>
    </source>
</reference>